<evidence type="ECO:0000256" key="1">
    <source>
        <dbReference type="RuleBase" id="RU363045"/>
    </source>
</evidence>
<name>A0A0D2DDM6_9EURO</name>
<dbReference type="Proteomes" id="UP000053029">
    <property type="component" value="Unassembled WGS sequence"/>
</dbReference>
<dbReference type="HOGENOM" id="CLU_040551_1_0_1"/>
<evidence type="ECO:0000256" key="2">
    <source>
        <dbReference type="SAM" id="MobiDB-lite"/>
    </source>
</evidence>
<feature type="compositionally biased region" description="Low complexity" evidence="2">
    <location>
        <begin position="1"/>
        <end position="18"/>
    </location>
</feature>
<dbReference type="PANTHER" id="PTHR43657">
    <property type="entry name" value="TRYPTOPHAN RNA-BINDING ATTENUATOR PROTEIN-LIKE PROTEIN"/>
    <property type="match status" value="1"/>
</dbReference>
<accession>A0A0D2DDM6</accession>
<dbReference type="InterPro" id="IPR036983">
    <property type="entry name" value="AIM24_sf"/>
</dbReference>
<evidence type="ECO:0000313" key="3">
    <source>
        <dbReference type="EMBL" id="KIW75781.1"/>
    </source>
</evidence>
<comment type="similarity">
    <text evidence="1">Belongs to the AIM24 family.</text>
</comment>
<dbReference type="Pfam" id="PF01987">
    <property type="entry name" value="AIM24"/>
    <property type="match status" value="1"/>
</dbReference>
<dbReference type="PANTHER" id="PTHR43657:SF1">
    <property type="entry name" value="ALTERED INHERITANCE OF MITOCHONDRIA PROTEIN 24, MITOCHONDRIAL"/>
    <property type="match status" value="1"/>
</dbReference>
<dbReference type="VEuPathDB" id="FungiDB:Z517_10524"/>
<dbReference type="InterPro" id="IPR016031">
    <property type="entry name" value="Trp_RNA-bd_attenuator-like_dom"/>
</dbReference>
<dbReference type="RefSeq" id="XP_013279589.1">
    <property type="nucleotide sequence ID" value="XM_013424135.1"/>
</dbReference>
<organism evidence="3 4">
    <name type="scientific">Fonsecaea pedrosoi CBS 271.37</name>
    <dbReference type="NCBI Taxonomy" id="1442368"/>
    <lineage>
        <taxon>Eukaryota</taxon>
        <taxon>Fungi</taxon>
        <taxon>Dikarya</taxon>
        <taxon>Ascomycota</taxon>
        <taxon>Pezizomycotina</taxon>
        <taxon>Eurotiomycetes</taxon>
        <taxon>Chaetothyriomycetidae</taxon>
        <taxon>Chaetothyriales</taxon>
        <taxon>Herpotrichiellaceae</taxon>
        <taxon>Fonsecaea</taxon>
    </lineage>
</organism>
<feature type="compositionally biased region" description="Low complexity" evidence="2">
    <location>
        <begin position="46"/>
        <end position="82"/>
    </location>
</feature>
<dbReference type="AlphaFoldDB" id="A0A0D2DDM6"/>
<comment type="subcellular location">
    <subcellularLocation>
        <location evidence="1">Mitochondrion</location>
    </subcellularLocation>
</comment>
<dbReference type="Gene3D" id="3.60.160.10">
    <property type="entry name" value="Mitochondrial biogenesis AIM24"/>
    <property type="match status" value="1"/>
</dbReference>
<feature type="region of interest" description="Disordered" evidence="2">
    <location>
        <begin position="46"/>
        <end position="92"/>
    </location>
</feature>
<reference evidence="3 4" key="1">
    <citation type="submission" date="2015-01" db="EMBL/GenBank/DDBJ databases">
        <title>The Genome Sequence of Fonsecaea pedrosoi CBS 271.37.</title>
        <authorList>
            <consortium name="The Broad Institute Genomics Platform"/>
            <person name="Cuomo C."/>
            <person name="de Hoog S."/>
            <person name="Gorbushina A."/>
            <person name="Stielow B."/>
            <person name="Teixiera M."/>
            <person name="Abouelleil A."/>
            <person name="Chapman S.B."/>
            <person name="Priest M."/>
            <person name="Young S.K."/>
            <person name="Wortman J."/>
            <person name="Nusbaum C."/>
            <person name="Birren B."/>
        </authorList>
    </citation>
    <scope>NUCLEOTIDE SEQUENCE [LARGE SCALE GENOMIC DNA]</scope>
    <source>
        <strain evidence="3 4">CBS 271.37</strain>
    </source>
</reference>
<dbReference type="GeneID" id="25310014"/>
<keyword evidence="4" id="KW-1185">Reference proteome</keyword>
<sequence>MAYNQNPGGQYYPQQQYGANSKEKMSLTSSPSTQLIVKAPYQDQGQYQNQYQNQYQQAQQYPPQHHQQQQQQPPHHGPQGAPTTAAGSFDQSWHPTADGISYSITNRDTNAMLNVRLPQGAVIKSKPGAMIQMSPTVVLQGKVKFSMKKMFTGGEMNESTFTGPGEVSLAPTLFGDITAIPVRGDEGWNLGKDAFLACTSGVVKDTKSQGLGKAFFSGEDLFIYRISGQGTLWVTSFGAIVTRDLQANEQHIVDNGHLVAWNCRYAIEKAGKGGIHSVTTGEGLVCRFTGPGRIYIQTRNQDEFGDWVSSRTQSG</sequence>
<gene>
    <name evidence="3" type="ORF">Z517_10524</name>
</gene>
<keyword evidence="1" id="KW-0496">Mitochondrion</keyword>
<dbReference type="EMBL" id="KN846975">
    <property type="protein sequence ID" value="KIW75781.1"/>
    <property type="molecule type" value="Genomic_DNA"/>
</dbReference>
<protein>
    <recommendedName>
        <fullName evidence="1">Altered inheritance of mitochondria protein 24, mitochondrial</fullName>
    </recommendedName>
</protein>
<proteinExistence type="inferred from homology"/>
<evidence type="ECO:0000313" key="4">
    <source>
        <dbReference type="Proteomes" id="UP000053029"/>
    </source>
</evidence>
<feature type="region of interest" description="Disordered" evidence="2">
    <location>
        <begin position="1"/>
        <end position="31"/>
    </location>
</feature>
<dbReference type="SUPFAM" id="SSF51219">
    <property type="entry name" value="TRAP-like"/>
    <property type="match status" value="1"/>
</dbReference>
<dbReference type="NCBIfam" id="TIGR00266">
    <property type="entry name" value="TIGR00266 family protein"/>
    <property type="match status" value="1"/>
</dbReference>
<dbReference type="GO" id="GO:0005739">
    <property type="term" value="C:mitochondrion"/>
    <property type="evidence" value="ECO:0007669"/>
    <property type="project" value="UniProtKB-SubCell"/>
</dbReference>
<dbReference type="STRING" id="1442368.A0A0D2DDM6"/>
<dbReference type="OrthoDB" id="1705416at2759"/>
<dbReference type="InterPro" id="IPR002838">
    <property type="entry name" value="AIM24"/>
</dbReference>